<dbReference type="PRINTS" id="PR00368">
    <property type="entry name" value="FADPNR"/>
</dbReference>
<proteinExistence type="predicted"/>
<evidence type="ECO:0000259" key="2">
    <source>
        <dbReference type="Pfam" id="PF07992"/>
    </source>
</evidence>
<dbReference type="KEGG" id="lxl:KDY119_02826"/>
<dbReference type="GO" id="GO:0050660">
    <property type="term" value="F:flavin adenine dinucleotide binding"/>
    <property type="evidence" value="ECO:0007669"/>
    <property type="project" value="TreeGrafter"/>
</dbReference>
<keyword evidence="1" id="KW-0560">Oxidoreductase</keyword>
<dbReference type="Proteomes" id="UP000326702">
    <property type="component" value="Chromosome"/>
</dbReference>
<dbReference type="InterPro" id="IPR036188">
    <property type="entry name" value="FAD/NAD-bd_sf"/>
</dbReference>
<sequence>MTLSPTTAPDPRGLDDAGTVDVAVVGAGQAGLSAAWHLRRRGFVAPWEPAAAGRRTFVVLDGEDGPGGAWRHRWKSLRMATVNKVHDPPGMALPTVDPAEPSRDAVPRYYAAYEREADLPVVRPARVTRVESSRPDDGASPLRVTLADGRTLLARTLVNATGTWTKPFWPYYPGQETFLGRQLHTADYVRAEDFAGQHVVVVGGGISAVQLLAEISEVATTTWVTRREPVWRDDEFTQRAGHDAVALVDERVRAGLPPGSVVSVTGLILTPALRAAAARGVLVRRPMFDRITPDGVAWADGTEQHADAILWATGFRAALDHLAPLHLRGPGGGIVMDGTRVVGEPRVQLVGYGPSASTIGANRAGRDAAREVSRYLDALPAPAK</sequence>
<evidence type="ECO:0000313" key="3">
    <source>
        <dbReference type="EMBL" id="QFU99298.1"/>
    </source>
</evidence>
<dbReference type="SUPFAM" id="SSF51905">
    <property type="entry name" value="FAD/NAD(P)-binding domain"/>
    <property type="match status" value="1"/>
</dbReference>
<organism evidence="3 4">
    <name type="scientific">Luteimicrobium xylanilyticum</name>
    <dbReference type="NCBI Taxonomy" id="1133546"/>
    <lineage>
        <taxon>Bacteria</taxon>
        <taxon>Bacillati</taxon>
        <taxon>Actinomycetota</taxon>
        <taxon>Actinomycetes</taxon>
        <taxon>Micrococcales</taxon>
        <taxon>Luteimicrobium</taxon>
    </lineage>
</organism>
<dbReference type="PRINTS" id="PR00411">
    <property type="entry name" value="PNDRDTASEI"/>
</dbReference>
<reference evidence="3 4" key="1">
    <citation type="submission" date="2019-10" db="EMBL/GenBank/DDBJ databases">
        <title>Genome sequence of Luteimicrobium xylanilyticum HY-24.</title>
        <authorList>
            <person name="Kim D.Y."/>
            <person name="Park H.-Y."/>
        </authorList>
    </citation>
    <scope>NUCLEOTIDE SEQUENCE [LARGE SCALE GENOMIC DNA]</scope>
    <source>
        <strain evidence="3 4">HY-24</strain>
    </source>
</reference>
<evidence type="ECO:0000256" key="1">
    <source>
        <dbReference type="ARBA" id="ARBA00023002"/>
    </source>
</evidence>
<dbReference type="GO" id="GO:0004497">
    <property type="term" value="F:monooxygenase activity"/>
    <property type="evidence" value="ECO:0007669"/>
    <property type="project" value="TreeGrafter"/>
</dbReference>
<accession>A0A5P9QCV3</accession>
<dbReference type="Gene3D" id="3.50.50.60">
    <property type="entry name" value="FAD/NAD(P)-binding domain"/>
    <property type="match status" value="1"/>
</dbReference>
<name>A0A5P9QCV3_9MICO</name>
<dbReference type="PANTHER" id="PTHR43539">
    <property type="entry name" value="FLAVIN-BINDING MONOOXYGENASE-LIKE PROTEIN (AFU_ORTHOLOGUE AFUA_4G09220)"/>
    <property type="match status" value="1"/>
</dbReference>
<dbReference type="InterPro" id="IPR023753">
    <property type="entry name" value="FAD/NAD-binding_dom"/>
</dbReference>
<dbReference type="EMBL" id="CP045529">
    <property type="protein sequence ID" value="QFU99298.1"/>
    <property type="molecule type" value="Genomic_DNA"/>
</dbReference>
<dbReference type="PANTHER" id="PTHR43539:SF78">
    <property type="entry name" value="FLAVIN-CONTAINING MONOOXYGENASE"/>
    <property type="match status" value="1"/>
</dbReference>
<evidence type="ECO:0000313" key="4">
    <source>
        <dbReference type="Proteomes" id="UP000326702"/>
    </source>
</evidence>
<dbReference type="Pfam" id="PF07992">
    <property type="entry name" value="Pyr_redox_2"/>
    <property type="match status" value="1"/>
</dbReference>
<dbReference type="AlphaFoldDB" id="A0A5P9QCV3"/>
<keyword evidence="4" id="KW-1185">Reference proteome</keyword>
<gene>
    <name evidence="3" type="ORF">KDY119_02826</name>
</gene>
<dbReference type="RefSeq" id="WP_227994353.1">
    <property type="nucleotide sequence ID" value="NZ_BAABIH010000008.1"/>
</dbReference>
<feature type="domain" description="FAD/NAD(P)-binding" evidence="2">
    <location>
        <begin position="21"/>
        <end position="340"/>
    </location>
</feature>
<protein>
    <submittedName>
        <fullName evidence="3">Senecionine N-oxygenase</fullName>
    </submittedName>
</protein>
<dbReference type="InterPro" id="IPR050982">
    <property type="entry name" value="Auxin_biosynth/cation_transpt"/>
</dbReference>